<dbReference type="InterPro" id="IPR032525">
    <property type="entry name" value="Peptidase_U32_C"/>
</dbReference>
<dbReference type="InterPro" id="IPR001539">
    <property type="entry name" value="Peptidase_U32"/>
</dbReference>
<dbReference type="AlphaFoldDB" id="A0A150FPW6"/>
<accession>A0A150FPW6</accession>
<reference evidence="5 7" key="1">
    <citation type="submission" date="2016-02" db="EMBL/GenBank/DDBJ databases">
        <title>Draft genome sequence for Clostridium paradoxum JW-YL-7.</title>
        <authorList>
            <person name="Utturkar S.M."/>
            <person name="Lancaster A."/>
            <person name="Poole F.L."/>
            <person name="Adams M.W."/>
            <person name="Brown S.D."/>
        </authorList>
    </citation>
    <scope>NUCLEOTIDE SEQUENCE [LARGE SCALE GENOMIC DNA]</scope>
    <source>
        <strain evidence="5 7">JW-YL-7</strain>
    </source>
</reference>
<dbReference type="Proteomes" id="UP000092605">
    <property type="component" value="Unassembled WGS sequence"/>
</dbReference>
<dbReference type="PATRIC" id="fig|1121328.3.peg.747"/>
<keyword evidence="2" id="KW-0378">Hydrolase</keyword>
<dbReference type="Pfam" id="PF01136">
    <property type="entry name" value="Peptidase_U32"/>
    <property type="match status" value="1"/>
</dbReference>
<dbReference type="Proteomes" id="UP000323392">
    <property type="component" value="Unassembled WGS sequence"/>
</dbReference>
<dbReference type="EMBL" id="FRBG01000003">
    <property type="protein sequence ID" value="SHK65363.1"/>
    <property type="molecule type" value="Genomic_DNA"/>
</dbReference>
<keyword evidence="1 6" id="KW-0645">Protease</keyword>
<reference evidence="6 8" key="2">
    <citation type="submission" date="2016-11" db="EMBL/GenBank/DDBJ databases">
        <authorList>
            <person name="Varghese N."/>
            <person name="Submissions S."/>
        </authorList>
    </citation>
    <scope>NUCLEOTIDE SEQUENCE [LARGE SCALE GENOMIC DNA]</scope>
    <source>
        <strain evidence="6 8">DSM 7308</strain>
    </source>
</reference>
<dbReference type="Pfam" id="PF16325">
    <property type="entry name" value="Peptidase_U32_C"/>
    <property type="match status" value="1"/>
</dbReference>
<dbReference type="STRING" id="1121328.JWYL7_0742"/>
<sequence>MISLEKIELLAPAGDLEKLKMAIVYGADAVYLGGEAFGLRAGSKNFTKEEMAEGVEFAHERGKKVYVTVNIIPHNKDFEGLEDYLKDLEKIGVDAVIVSDPGVLYMVKQVIPNMEVHLSTQANTTNYMSANFWYNQGIKRIVVARELSIEEIKEIKENIPDDMEIEAFVHGAMCISYSGRCLISNYMTGRNANKGECAHPCRWQYYLVEEKRPGEYYPIYEDERGTFFFNSKDLCLIEYIPQLIESGIKSFKIEGRMKTSYYVASIVRAYRMAIDEYYKDPRNWKFNPMWLDEIKKASHRDFTTGFIFKKPTAEDHHYGSSSYIRTYDFIGLVKEYDEENQIAIVEQRNRMFTGEQIEVMGPYTETKNAVIEKMWTMDGEEINVAPHPKQIIKMKLNVKVKENYMLRKEIKDDK</sequence>
<evidence type="ECO:0000256" key="3">
    <source>
        <dbReference type="ARBA" id="ARBA00038374"/>
    </source>
</evidence>
<comment type="caution">
    <text evidence="5">The sequence shown here is derived from an EMBL/GenBank/DDBJ whole genome shotgun (WGS) entry which is preliminary data.</text>
</comment>
<name>A0A150FPW6_CLOPD</name>
<dbReference type="PROSITE" id="PS01276">
    <property type="entry name" value="PEPTIDASE_U32"/>
    <property type="match status" value="1"/>
</dbReference>
<feature type="domain" description="Peptidase family U32 C-terminal" evidence="4">
    <location>
        <begin position="325"/>
        <end position="407"/>
    </location>
</feature>
<dbReference type="Gene3D" id="2.40.30.10">
    <property type="entry name" value="Translation factors"/>
    <property type="match status" value="1"/>
</dbReference>
<proteinExistence type="inferred from homology"/>
<dbReference type="GO" id="GO:0006508">
    <property type="term" value="P:proteolysis"/>
    <property type="evidence" value="ECO:0007669"/>
    <property type="project" value="UniProtKB-KW"/>
</dbReference>
<evidence type="ECO:0000256" key="1">
    <source>
        <dbReference type="ARBA" id="ARBA00022670"/>
    </source>
</evidence>
<dbReference type="InterPro" id="IPR051454">
    <property type="entry name" value="RNA/ubiquinone_mod_enzymes"/>
</dbReference>
<evidence type="ECO:0000313" key="6">
    <source>
        <dbReference type="EMBL" id="SHK65363.1"/>
    </source>
</evidence>
<dbReference type="EMBL" id="LSFY01000001">
    <property type="protein sequence ID" value="KXZ39667.1"/>
    <property type="molecule type" value="Genomic_DNA"/>
</dbReference>
<evidence type="ECO:0000313" key="5">
    <source>
        <dbReference type="EMBL" id="KXZ39667.1"/>
    </source>
</evidence>
<gene>
    <name evidence="5" type="ORF">JWYL7_0742</name>
    <name evidence="6" type="ORF">SAMN05661008_00656</name>
</gene>
<dbReference type="GO" id="GO:0008233">
    <property type="term" value="F:peptidase activity"/>
    <property type="evidence" value="ECO:0007669"/>
    <property type="project" value="UniProtKB-KW"/>
</dbReference>
<evidence type="ECO:0000313" key="8">
    <source>
        <dbReference type="Proteomes" id="UP000323392"/>
    </source>
</evidence>
<organism evidence="5 7">
    <name type="scientific">Alkalithermobacter thermoalcaliphilus JW-YL-7 = DSM 7308</name>
    <dbReference type="NCBI Taxonomy" id="1121328"/>
    <lineage>
        <taxon>Bacteria</taxon>
        <taxon>Bacillati</taxon>
        <taxon>Bacillota</taxon>
        <taxon>Clostridia</taxon>
        <taxon>Peptostreptococcales</taxon>
        <taxon>Tepidibacteraceae</taxon>
        <taxon>Alkalithermobacter</taxon>
    </lineage>
</organism>
<dbReference type="PANTHER" id="PTHR30217:SF6">
    <property type="entry name" value="TRNA HYDROXYLATION PROTEIN P"/>
    <property type="match status" value="1"/>
</dbReference>
<evidence type="ECO:0000256" key="2">
    <source>
        <dbReference type="ARBA" id="ARBA00022801"/>
    </source>
</evidence>
<evidence type="ECO:0000313" key="7">
    <source>
        <dbReference type="Proteomes" id="UP000092605"/>
    </source>
</evidence>
<keyword evidence="8" id="KW-1185">Reference proteome</keyword>
<protein>
    <submittedName>
        <fullName evidence="5">Peptidase U32</fullName>
    </submittedName>
    <submittedName>
        <fullName evidence="6">Protease</fullName>
    </submittedName>
</protein>
<comment type="similarity">
    <text evidence="3">Belongs to the peptidase U32 family.</text>
</comment>
<evidence type="ECO:0000259" key="4">
    <source>
        <dbReference type="Pfam" id="PF16325"/>
    </source>
</evidence>
<dbReference type="PANTHER" id="PTHR30217">
    <property type="entry name" value="PEPTIDASE U32 FAMILY"/>
    <property type="match status" value="1"/>
</dbReference>